<feature type="region of interest" description="Disordered" evidence="1">
    <location>
        <begin position="245"/>
        <end position="313"/>
    </location>
</feature>
<protein>
    <submittedName>
        <fullName evidence="2">Uncharacterized protein</fullName>
    </submittedName>
</protein>
<accession>A0A2N9FPR7</accession>
<dbReference type="EMBL" id="OIVN01001032">
    <property type="protein sequence ID" value="SPC88949.1"/>
    <property type="molecule type" value="Genomic_DNA"/>
</dbReference>
<name>A0A2N9FPR7_FAGSY</name>
<evidence type="ECO:0000256" key="1">
    <source>
        <dbReference type="SAM" id="MobiDB-lite"/>
    </source>
</evidence>
<dbReference type="AlphaFoldDB" id="A0A2N9FPR7"/>
<gene>
    <name evidence="2" type="ORF">FSB_LOCUS16831</name>
</gene>
<proteinExistence type="predicted"/>
<evidence type="ECO:0000313" key="2">
    <source>
        <dbReference type="EMBL" id="SPC88949.1"/>
    </source>
</evidence>
<organism evidence="2">
    <name type="scientific">Fagus sylvatica</name>
    <name type="common">Beechnut</name>
    <dbReference type="NCBI Taxonomy" id="28930"/>
    <lineage>
        <taxon>Eukaryota</taxon>
        <taxon>Viridiplantae</taxon>
        <taxon>Streptophyta</taxon>
        <taxon>Embryophyta</taxon>
        <taxon>Tracheophyta</taxon>
        <taxon>Spermatophyta</taxon>
        <taxon>Magnoliopsida</taxon>
        <taxon>eudicotyledons</taxon>
        <taxon>Gunneridae</taxon>
        <taxon>Pentapetalae</taxon>
        <taxon>rosids</taxon>
        <taxon>fabids</taxon>
        <taxon>Fagales</taxon>
        <taxon>Fagaceae</taxon>
        <taxon>Fagus</taxon>
    </lineage>
</organism>
<reference evidence="2" key="1">
    <citation type="submission" date="2018-02" db="EMBL/GenBank/DDBJ databases">
        <authorList>
            <person name="Cohen D.B."/>
            <person name="Kent A.D."/>
        </authorList>
    </citation>
    <scope>NUCLEOTIDE SEQUENCE</scope>
</reference>
<sequence length="313" mass="35206">MLLTNRKNLRRRRSCLLQKGVSFLETHGKDWEYSRRKAPDVRFRKNWYFRKSCDVYFPMAQILYHSEFWLRNCGLWNKGCRSDFVVGGPFSSVDSGQLEDALDDSSQQLLGLNKEHRSTVENDAIKVTHKKETSIILKELREDVKSIKVELSTLSETATTTKGEFQSLIEAIGNIISDHLKKMKSEILEEIAKGNVGSVLKSSFDREDQMFDLFNLGATLDDHTPTTSPIKPTMGPSVIEVVVSPKKTPLKGQGKKKGGEEAVCKQSQRKALGVAANQPPLQLKPPSSREASSNVPEVGWKIRTKTTNERVPS</sequence>